<dbReference type="RefSeq" id="WP_093612498.1">
    <property type="nucleotide sequence ID" value="NZ_FNFF01000008.1"/>
</dbReference>
<protein>
    <submittedName>
        <fullName evidence="1">Uncharacterized protein</fullName>
    </submittedName>
</protein>
<proteinExistence type="predicted"/>
<dbReference type="EMBL" id="FNFF01000008">
    <property type="protein sequence ID" value="SDK51444.1"/>
    <property type="molecule type" value="Genomic_DNA"/>
</dbReference>
<name>A0A1G9CIX8_9ACTN</name>
<evidence type="ECO:0000313" key="2">
    <source>
        <dbReference type="Proteomes" id="UP000199155"/>
    </source>
</evidence>
<dbReference type="Proteomes" id="UP000199155">
    <property type="component" value="Unassembled WGS sequence"/>
</dbReference>
<dbReference type="AlphaFoldDB" id="A0A1G9CIX8"/>
<accession>A0A1G9CIX8</accession>
<sequence>MRAIRPTVRTAAVATGVIAAFAVSTGAALAMDQSPAPAESAAVSPRPDRVRVTMPDGRVATLTEGGAGGPRADLAMPNGNPLGSLDAKHPSALNDGWTYKLVQDGRTAKFVVIDGRGGGCSWVYDFGGRLIEKYSVDRGRRGHGGDGERAGGVRASAYEAGANSPTTPLGSVRAGVEEQPQEHAVSAPLVAAGGGLAAAGAAGLGFAVLRRRTG</sequence>
<reference evidence="1 2" key="1">
    <citation type="submission" date="2016-10" db="EMBL/GenBank/DDBJ databases">
        <authorList>
            <person name="de Groot N.N."/>
        </authorList>
    </citation>
    <scope>NUCLEOTIDE SEQUENCE [LARGE SCALE GENOMIC DNA]</scope>
    <source>
        <strain evidence="1 2">CGMCC 4.5727</strain>
    </source>
</reference>
<evidence type="ECO:0000313" key="1">
    <source>
        <dbReference type="EMBL" id="SDK51444.1"/>
    </source>
</evidence>
<dbReference type="OrthoDB" id="4232827at2"/>
<gene>
    <name evidence="1" type="ORF">SAMN05421806_108150</name>
</gene>
<keyword evidence="2" id="KW-1185">Reference proteome</keyword>
<organism evidence="1 2">
    <name type="scientific">Streptomyces indicus</name>
    <dbReference type="NCBI Taxonomy" id="417292"/>
    <lineage>
        <taxon>Bacteria</taxon>
        <taxon>Bacillati</taxon>
        <taxon>Actinomycetota</taxon>
        <taxon>Actinomycetes</taxon>
        <taxon>Kitasatosporales</taxon>
        <taxon>Streptomycetaceae</taxon>
        <taxon>Streptomyces</taxon>
    </lineage>
</organism>